<keyword evidence="8" id="KW-0472">Membrane</keyword>
<dbReference type="PROSITE" id="PS00211">
    <property type="entry name" value="ABC_TRANSPORTER_1"/>
    <property type="match status" value="1"/>
</dbReference>
<keyword evidence="3" id="KW-0813">Transport</keyword>
<dbReference type="CDD" id="cd03225">
    <property type="entry name" value="ABC_cobalt_CbiO_domain1"/>
    <property type="match status" value="1"/>
</dbReference>
<evidence type="ECO:0000256" key="3">
    <source>
        <dbReference type="ARBA" id="ARBA00022448"/>
    </source>
</evidence>
<dbReference type="InterPro" id="IPR003439">
    <property type="entry name" value="ABC_transporter-like_ATP-bd"/>
</dbReference>
<dbReference type="InterPro" id="IPR027417">
    <property type="entry name" value="P-loop_NTPase"/>
</dbReference>
<evidence type="ECO:0000256" key="6">
    <source>
        <dbReference type="ARBA" id="ARBA00022840"/>
    </source>
</evidence>
<evidence type="ECO:0000259" key="9">
    <source>
        <dbReference type="PROSITE" id="PS50893"/>
    </source>
</evidence>
<dbReference type="AlphaFoldDB" id="A0AAU8IJN8"/>
<dbReference type="RefSeq" id="WP_353949459.1">
    <property type="nucleotide sequence ID" value="NZ_CP159510.1"/>
</dbReference>
<evidence type="ECO:0000256" key="8">
    <source>
        <dbReference type="ARBA" id="ARBA00023136"/>
    </source>
</evidence>
<evidence type="ECO:0000313" key="10">
    <source>
        <dbReference type="EMBL" id="XCJ18455.1"/>
    </source>
</evidence>
<sequence length="239" mass="26969">MEPAEGDRRYFDARVRKGTRRIVHFSRDNDRQTLKEIRKRVGLVFQFPESQIFAETVEKDICFGPMNFGARLPEAKKIAEKAIRQVGLDPVLLRKSPFSLSGGQRRRVALAGVLATEPDILLLDEPAAGLDPHGQREILSLISRWNHEQGMTVVLVTHDMESVARDADAVVVMEKGEVVFHGDVRALFSRTEQLAAWHLDLPDARRFQLELEQRAGIKLPRVCLTADELTDALIEVGRV</sequence>
<evidence type="ECO:0000256" key="5">
    <source>
        <dbReference type="ARBA" id="ARBA00022741"/>
    </source>
</evidence>
<dbReference type="SUPFAM" id="SSF52540">
    <property type="entry name" value="P-loop containing nucleoside triphosphate hydrolases"/>
    <property type="match status" value="1"/>
</dbReference>
<comment type="subcellular location">
    <subcellularLocation>
        <location evidence="1">Cell membrane</location>
        <topology evidence="1">Peripheral membrane protein</topology>
    </subcellularLocation>
</comment>
<dbReference type="Gene3D" id="3.40.50.300">
    <property type="entry name" value="P-loop containing nucleotide triphosphate hydrolases"/>
    <property type="match status" value="1"/>
</dbReference>
<keyword evidence="5" id="KW-0547">Nucleotide-binding</keyword>
<dbReference type="InterPro" id="IPR050095">
    <property type="entry name" value="ECF_ABC_transporter_ATP-bd"/>
</dbReference>
<gene>
    <name evidence="10" type="ORF">ABNN70_00130</name>
</gene>
<dbReference type="GO" id="GO:0043190">
    <property type="term" value="C:ATP-binding cassette (ABC) transporter complex"/>
    <property type="evidence" value="ECO:0007669"/>
    <property type="project" value="TreeGrafter"/>
</dbReference>
<dbReference type="EMBL" id="CP159510">
    <property type="protein sequence ID" value="XCJ18455.1"/>
    <property type="molecule type" value="Genomic_DNA"/>
</dbReference>
<keyword evidence="7" id="KW-1278">Translocase</keyword>
<dbReference type="GO" id="GO:0042626">
    <property type="term" value="F:ATPase-coupled transmembrane transporter activity"/>
    <property type="evidence" value="ECO:0007669"/>
    <property type="project" value="TreeGrafter"/>
</dbReference>
<dbReference type="InterPro" id="IPR017871">
    <property type="entry name" value="ABC_transporter-like_CS"/>
</dbReference>
<name>A0AAU8IJN8_9BACL</name>
<comment type="similarity">
    <text evidence="2">Belongs to the ABC transporter superfamily.</text>
</comment>
<dbReference type="PROSITE" id="PS50893">
    <property type="entry name" value="ABC_TRANSPORTER_2"/>
    <property type="match status" value="1"/>
</dbReference>
<dbReference type="GO" id="GO:0016887">
    <property type="term" value="F:ATP hydrolysis activity"/>
    <property type="evidence" value="ECO:0007669"/>
    <property type="project" value="InterPro"/>
</dbReference>
<evidence type="ECO:0000256" key="7">
    <source>
        <dbReference type="ARBA" id="ARBA00022967"/>
    </source>
</evidence>
<reference evidence="10" key="1">
    <citation type="submission" date="2024-06" db="EMBL/GenBank/DDBJ databases">
        <authorList>
            <person name="Fan A."/>
            <person name="Zhang F.Y."/>
            <person name="Zhang L."/>
        </authorList>
    </citation>
    <scope>NUCLEOTIDE SEQUENCE</scope>
    <source>
        <strain evidence="10">Y61</strain>
    </source>
</reference>
<accession>A0AAU8IJN8</accession>
<dbReference type="InterPro" id="IPR015856">
    <property type="entry name" value="ABC_transpr_CbiO/EcfA_su"/>
</dbReference>
<dbReference type="Pfam" id="PF00005">
    <property type="entry name" value="ABC_tran"/>
    <property type="match status" value="1"/>
</dbReference>
<evidence type="ECO:0000256" key="1">
    <source>
        <dbReference type="ARBA" id="ARBA00004202"/>
    </source>
</evidence>
<keyword evidence="4" id="KW-1003">Cell membrane</keyword>
<dbReference type="GO" id="GO:0005524">
    <property type="term" value="F:ATP binding"/>
    <property type="evidence" value="ECO:0007669"/>
    <property type="project" value="UniProtKB-KW"/>
</dbReference>
<dbReference type="PANTHER" id="PTHR43553:SF27">
    <property type="entry name" value="ENERGY-COUPLING FACTOR TRANSPORTER ATP-BINDING PROTEIN ECFA2"/>
    <property type="match status" value="1"/>
</dbReference>
<proteinExistence type="inferred from homology"/>
<protein>
    <submittedName>
        <fullName evidence="10">ATP-binding cassette domain-containing protein</fullName>
    </submittedName>
</protein>
<dbReference type="PANTHER" id="PTHR43553">
    <property type="entry name" value="HEAVY METAL TRANSPORTER"/>
    <property type="match status" value="1"/>
</dbReference>
<evidence type="ECO:0000256" key="2">
    <source>
        <dbReference type="ARBA" id="ARBA00005417"/>
    </source>
</evidence>
<organism evidence="10">
    <name type="scientific">Sporolactobacillus sp. Y61</name>
    <dbReference type="NCBI Taxonomy" id="3160863"/>
    <lineage>
        <taxon>Bacteria</taxon>
        <taxon>Bacillati</taxon>
        <taxon>Bacillota</taxon>
        <taxon>Bacilli</taxon>
        <taxon>Bacillales</taxon>
        <taxon>Sporolactobacillaceae</taxon>
        <taxon>Sporolactobacillus</taxon>
    </lineage>
</organism>
<feature type="domain" description="ABC transporter" evidence="9">
    <location>
        <begin position="1"/>
        <end position="200"/>
    </location>
</feature>
<keyword evidence="6 10" id="KW-0067">ATP-binding</keyword>
<evidence type="ECO:0000256" key="4">
    <source>
        <dbReference type="ARBA" id="ARBA00022475"/>
    </source>
</evidence>